<evidence type="ECO:0000313" key="6">
    <source>
        <dbReference type="EMBL" id="ABS20534.1"/>
    </source>
</evidence>
<evidence type="ECO:0000256" key="3">
    <source>
        <dbReference type="ARBA" id="ARBA00022840"/>
    </source>
</evidence>
<dbReference type="HOGENOM" id="CLU_663344_0_0_9"/>
<keyword evidence="2 4" id="KW-0547">Nucleotide-binding</keyword>
<gene>
    <name evidence="6" type="ordered locus">Bcer98_0162</name>
</gene>
<dbReference type="PANTHER" id="PTHR43585:SF2">
    <property type="entry name" value="ATP-GRASP ENZYME FSQD"/>
    <property type="match status" value="1"/>
</dbReference>
<dbReference type="Proteomes" id="UP000002300">
    <property type="component" value="Chromosome"/>
</dbReference>
<dbReference type="PROSITE" id="PS50975">
    <property type="entry name" value="ATP_GRASP"/>
    <property type="match status" value="1"/>
</dbReference>
<dbReference type="SUPFAM" id="SSF56059">
    <property type="entry name" value="Glutathione synthetase ATP-binding domain-like"/>
    <property type="match status" value="1"/>
</dbReference>
<dbReference type="STRING" id="315749.Bcer98_0162"/>
<evidence type="ECO:0000256" key="2">
    <source>
        <dbReference type="ARBA" id="ARBA00022741"/>
    </source>
</evidence>
<dbReference type="AlphaFoldDB" id="A7GK76"/>
<dbReference type="OrthoDB" id="2210549at2"/>
<dbReference type="Gene3D" id="3.30.1490.20">
    <property type="entry name" value="ATP-grasp fold, A domain"/>
    <property type="match status" value="1"/>
</dbReference>
<dbReference type="GeneID" id="33895491"/>
<keyword evidence="7" id="KW-1185">Reference proteome</keyword>
<dbReference type="KEGG" id="bcy:Bcer98_0162"/>
<dbReference type="eggNOG" id="COG1181">
    <property type="taxonomic scope" value="Bacteria"/>
</dbReference>
<dbReference type="EMBL" id="CP000764">
    <property type="protein sequence ID" value="ABS20534.1"/>
    <property type="molecule type" value="Genomic_DNA"/>
</dbReference>
<dbReference type="Gene3D" id="3.30.470.20">
    <property type="entry name" value="ATP-grasp fold, B domain"/>
    <property type="match status" value="1"/>
</dbReference>
<sequence>MNKKNILVLGNIYKVKDYLDYDNYNYHLITSYFDISQLSNELKNSIKYHAISTNDTFDVSCFENKFDSILEITKEIIEHFGNIEAIISTNEATVVVASKLRGILNINKGLVSPNAIFLRDKIKMKERLKDTVPLADFSEITKEDYQTIVEQFIKKYKKIVIKPSNQAGGCGIKIVSDYQDAINHINELFDQSDKISVEQYISGTIMHFDGIIKNGILVNFMVCKKVGTAYDYINNNNVLSTIVVSDSELINKAKEFTIKCFEQFDIQNTVFHLEVIYYENKFIFLEIAGRPPGGNIVNLYNYAYEFDFYKHSYFLDLNETIPNIYFQNNFALSLIPVPNLKEYTIKNVRGIDNLPINIVNITFKGIGSKNQYRPFDPFDSICQVYFTWESEKDLTNTIAYIENNIKFECLEHLQ</sequence>
<evidence type="ECO:0000256" key="4">
    <source>
        <dbReference type="PROSITE-ProRule" id="PRU00409"/>
    </source>
</evidence>
<evidence type="ECO:0000313" key="7">
    <source>
        <dbReference type="Proteomes" id="UP000002300"/>
    </source>
</evidence>
<reference evidence="6 7" key="1">
    <citation type="journal article" date="2008" name="Chem. Biol. Interact.">
        <title>Extending the Bacillus cereus group genomics to putative food-borne pathogens of different toxicity.</title>
        <authorList>
            <person name="Lapidus A."/>
            <person name="Goltsman E."/>
            <person name="Auger S."/>
            <person name="Galleron N."/>
            <person name="Segurens B."/>
            <person name="Dossat C."/>
            <person name="Land M.L."/>
            <person name="Broussolle V."/>
            <person name="Brillard J."/>
            <person name="Guinebretiere M.H."/>
            <person name="Sanchis V."/>
            <person name="Nguen-The C."/>
            <person name="Lereclus D."/>
            <person name="Richardson P."/>
            <person name="Wincker P."/>
            <person name="Weissenbach J."/>
            <person name="Ehrlich S.D."/>
            <person name="Sorokin A."/>
        </authorList>
    </citation>
    <scope>NUCLEOTIDE SEQUENCE [LARGE SCALE GENOMIC DNA]</scope>
    <source>
        <strain evidence="7">DSM 22905 / CIP 110041 / 391-98 / NVH 391-98</strain>
    </source>
</reference>
<dbReference type="InterPro" id="IPR052032">
    <property type="entry name" value="ATP-dep_AA_Ligase"/>
</dbReference>
<feature type="domain" description="ATP-grasp" evidence="5">
    <location>
        <begin position="124"/>
        <end position="317"/>
    </location>
</feature>
<evidence type="ECO:0000256" key="1">
    <source>
        <dbReference type="ARBA" id="ARBA00022598"/>
    </source>
</evidence>
<proteinExistence type="predicted"/>
<keyword evidence="1" id="KW-0436">Ligase</keyword>
<dbReference type="GO" id="GO:0046872">
    <property type="term" value="F:metal ion binding"/>
    <property type="evidence" value="ECO:0007669"/>
    <property type="project" value="InterPro"/>
</dbReference>
<organism evidence="6 7">
    <name type="scientific">Bacillus cytotoxicus (strain DSM 22905 / CIP 110041 / 391-98 / NVH 391-98)</name>
    <dbReference type="NCBI Taxonomy" id="315749"/>
    <lineage>
        <taxon>Bacteria</taxon>
        <taxon>Bacillati</taxon>
        <taxon>Bacillota</taxon>
        <taxon>Bacilli</taxon>
        <taxon>Bacillales</taxon>
        <taxon>Bacillaceae</taxon>
        <taxon>Bacillus</taxon>
        <taxon>Bacillus cereus group</taxon>
    </lineage>
</organism>
<keyword evidence="3 4" id="KW-0067">ATP-binding</keyword>
<dbReference type="GO" id="GO:0005524">
    <property type="term" value="F:ATP binding"/>
    <property type="evidence" value="ECO:0007669"/>
    <property type="project" value="UniProtKB-UniRule"/>
</dbReference>
<name>A7GK76_BACCN</name>
<dbReference type="GO" id="GO:0016874">
    <property type="term" value="F:ligase activity"/>
    <property type="evidence" value="ECO:0007669"/>
    <property type="project" value="UniProtKB-KW"/>
</dbReference>
<dbReference type="Pfam" id="PF13535">
    <property type="entry name" value="ATP-grasp_4"/>
    <property type="match status" value="1"/>
</dbReference>
<evidence type="ECO:0000259" key="5">
    <source>
        <dbReference type="PROSITE" id="PS50975"/>
    </source>
</evidence>
<dbReference type="InterPro" id="IPR013815">
    <property type="entry name" value="ATP_grasp_subdomain_1"/>
</dbReference>
<protein>
    <recommendedName>
        <fullName evidence="5">ATP-grasp domain-containing protein</fullName>
    </recommendedName>
</protein>
<dbReference type="InterPro" id="IPR011761">
    <property type="entry name" value="ATP-grasp"/>
</dbReference>
<dbReference type="PANTHER" id="PTHR43585">
    <property type="entry name" value="FUMIPYRROLE BIOSYNTHESIS PROTEIN C"/>
    <property type="match status" value="1"/>
</dbReference>
<dbReference type="RefSeq" id="WP_011983295.1">
    <property type="nucleotide sequence ID" value="NC_009674.1"/>
</dbReference>
<dbReference type="Gene3D" id="3.40.50.20">
    <property type="match status" value="1"/>
</dbReference>
<accession>A7GK76</accession>